<dbReference type="EMBL" id="JABCKI010006967">
    <property type="protein sequence ID" value="KAG5633836.1"/>
    <property type="molecule type" value="Genomic_DNA"/>
</dbReference>
<accession>A0A9P7K191</accession>
<dbReference type="AlphaFoldDB" id="A0A9P7K191"/>
<keyword evidence="3" id="KW-1185">Reference proteome</keyword>
<sequence>IKQGISNWRNRFATAGIKALDAEYARQKLTTTKEKAALSLALLGNPEDIKSKTCSFLWESFYEDSQVKKLGLFQGHLVACVFLEHLIAIQGIPHNQQVQEQPVGALIYAIQVVHQALLYSHKSGSFKPPTAKGVMEFSKANWADCTLTQPSSKSRSLKRSSIFLKKVKSLKEIQWDNIKEAALKTQEKAHTMLPPPVDDLDATDDLDDDDDELHDLHYDSSDDEGVEDSPTLQVG</sequence>
<comment type="caution">
    <text evidence="2">The sequence shown here is derived from an EMBL/GenBank/DDBJ whole genome shotgun (WGS) entry which is preliminary data.</text>
</comment>
<evidence type="ECO:0000313" key="3">
    <source>
        <dbReference type="Proteomes" id="UP000717328"/>
    </source>
</evidence>
<dbReference type="Proteomes" id="UP000717328">
    <property type="component" value="Unassembled WGS sequence"/>
</dbReference>
<feature type="compositionally biased region" description="Acidic residues" evidence="1">
    <location>
        <begin position="198"/>
        <end position="213"/>
    </location>
</feature>
<proteinExistence type="predicted"/>
<protein>
    <submittedName>
        <fullName evidence="2">Uncharacterized protein</fullName>
    </submittedName>
</protein>
<feature type="non-terminal residue" evidence="2">
    <location>
        <position position="1"/>
    </location>
</feature>
<reference evidence="2" key="2">
    <citation type="submission" date="2021-10" db="EMBL/GenBank/DDBJ databases">
        <title>Phylogenomics reveals ancestral predisposition of the termite-cultivated fungus Termitomyces towards a domesticated lifestyle.</title>
        <authorList>
            <person name="Auxier B."/>
            <person name="Grum-Grzhimaylo A."/>
            <person name="Cardenas M.E."/>
            <person name="Lodge J.D."/>
            <person name="Laessoe T."/>
            <person name="Pedersen O."/>
            <person name="Smith M.E."/>
            <person name="Kuyper T.W."/>
            <person name="Franco-Molano E.A."/>
            <person name="Baroni T.J."/>
            <person name="Aanen D.K."/>
        </authorList>
    </citation>
    <scope>NUCLEOTIDE SEQUENCE</scope>
    <source>
        <strain evidence="2">D49</strain>
    </source>
</reference>
<dbReference type="OrthoDB" id="3237371at2759"/>
<reference evidence="2" key="1">
    <citation type="submission" date="2021-02" db="EMBL/GenBank/DDBJ databases">
        <authorList>
            <person name="Nieuwenhuis M."/>
            <person name="Van De Peppel L.J.J."/>
        </authorList>
    </citation>
    <scope>NUCLEOTIDE SEQUENCE</scope>
    <source>
        <strain evidence="2">D49</strain>
    </source>
</reference>
<gene>
    <name evidence="2" type="ORF">H0H81_004966</name>
</gene>
<organism evidence="2 3">
    <name type="scientific">Sphagnurus paluster</name>
    <dbReference type="NCBI Taxonomy" id="117069"/>
    <lineage>
        <taxon>Eukaryota</taxon>
        <taxon>Fungi</taxon>
        <taxon>Dikarya</taxon>
        <taxon>Basidiomycota</taxon>
        <taxon>Agaricomycotina</taxon>
        <taxon>Agaricomycetes</taxon>
        <taxon>Agaricomycetidae</taxon>
        <taxon>Agaricales</taxon>
        <taxon>Tricholomatineae</taxon>
        <taxon>Lyophyllaceae</taxon>
        <taxon>Sphagnurus</taxon>
    </lineage>
</organism>
<evidence type="ECO:0000313" key="2">
    <source>
        <dbReference type="EMBL" id="KAG5633836.1"/>
    </source>
</evidence>
<evidence type="ECO:0000256" key="1">
    <source>
        <dbReference type="SAM" id="MobiDB-lite"/>
    </source>
</evidence>
<feature type="region of interest" description="Disordered" evidence="1">
    <location>
        <begin position="186"/>
        <end position="235"/>
    </location>
</feature>
<name>A0A9P7K191_9AGAR</name>